<gene>
    <name evidence="13" type="ORF">AVDCRST_MAG76-297</name>
</gene>
<evidence type="ECO:0000256" key="5">
    <source>
        <dbReference type="ARBA" id="ARBA00022840"/>
    </source>
</evidence>
<dbReference type="CDD" id="cd00712">
    <property type="entry name" value="AsnB"/>
    <property type="match status" value="1"/>
</dbReference>
<accession>A0A6J4H4J3</accession>
<evidence type="ECO:0000256" key="2">
    <source>
        <dbReference type="ARBA" id="ARBA00005752"/>
    </source>
</evidence>
<feature type="active site" description="For GATase activity" evidence="9">
    <location>
        <position position="2"/>
    </location>
</feature>
<proteinExistence type="inferred from homology"/>
<dbReference type="InterPro" id="IPR001962">
    <property type="entry name" value="Asn_synthase"/>
</dbReference>
<protein>
    <recommendedName>
        <fullName evidence="3">asparagine synthase (glutamine-hydrolyzing)</fullName>
        <ecNumber evidence="3">6.3.5.4</ecNumber>
    </recommendedName>
</protein>
<dbReference type="CDD" id="cd01991">
    <property type="entry name" value="Asn_synthase_B_C"/>
    <property type="match status" value="1"/>
</dbReference>
<dbReference type="InterPro" id="IPR029055">
    <property type="entry name" value="Ntn_hydrolases_N"/>
</dbReference>
<evidence type="ECO:0000256" key="7">
    <source>
        <dbReference type="ARBA" id="ARBA00022962"/>
    </source>
</evidence>
<dbReference type="PROSITE" id="PS51278">
    <property type="entry name" value="GATASE_TYPE_2"/>
    <property type="match status" value="1"/>
</dbReference>
<dbReference type="InterPro" id="IPR033738">
    <property type="entry name" value="AsnB_N"/>
</dbReference>
<feature type="binding site" evidence="10">
    <location>
        <position position="98"/>
    </location>
    <ligand>
        <name>L-glutamine</name>
        <dbReference type="ChEBI" id="CHEBI:58359"/>
    </ligand>
</feature>
<dbReference type="SUPFAM" id="SSF56235">
    <property type="entry name" value="N-terminal nucleophile aminohydrolases (Ntn hydrolases)"/>
    <property type="match status" value="1"/>
</dbReference>
<evidence type="ECO:0000256" key="10">
    <source>
        <dbReference type="PIRSR" id="PIRSR001589-2"/>
    </source>
</evidence>
<feature type="binding site" evidence="10">
    <location>
        <position position="283"/>
    </location>
    <ligand>
        <name>ATP</name>
        <dbReference type="ChEBI" id="CHEBI:30616"/>
    </ligand>
</feature>
<evidence type="ECO:0000259" key="12">
    <source>
        <dbReference type="PROSITE" id="PS51278"/>
    </source>
</evidence>
<dbReference type="GO" id="GO:0004066">
    <property type="term" value="F:asparagine synthase (glutamine-hydrolyzing) activity"/>
    <property type="evidence" value="ECO:0007669"/>
    <property type="project" value="UniProtKB-EC"/>
</dbReference>
<dbReference type="NCBIfam" id="TIGR01536">
    <property type="entry name" value="asn_synth_AEB"/>
    <property type="match status" value="1"/>
</dbReference>
<dbReference type="InterPro" id="IPR006426">
    <property type="entry name" value="Asn_synth_AEB"/>
</dbReference>
<reference evidence="13" key="1">
    <citation type="submission" date="2020-02" db="EMBL/GenBank/DDBJ databases">
        <authorList>
            <person name="Meier V. D."/>
        </authorList>
    </citation>
    <scope>NUCLEOTIDE SEQUENCE</scope>
    <source>
        <strain evidence="13">AVDCRST_MAG76</strain>
    </source>
</reference>
<feature type="site" description="Important for beta-aspartyl-AMP intermediate formation" evidence="11">
    <location>
        <position position="358"/>
    </location>
</feature>
<comment type="catalytic activity">
    <reaction evidence="8">
        <text>L-aspartate + L-glutamine + ATP + H2O = L-asparagine + L-glutamate + AMP + diphosphate + H(+)</text>
        <dbReference type="Rhea" id="RHEA:12228"/>
        <dbReference type="ChEBI" id="CHEBI:15377"/>
        <dbReference type="ChEBI" id="CHEBI:15378"/>
        <dbReference type="ChEBI" id="CHEBI:29985"/>
        <dbReference type="ChEBI" id="CHEBI:29991"/>
        <dbReference type="ChEBI" id="CHEBI:30616"/>
        <dbReference type="ChEBI" id="CHEBI:33019"/>
        <dbReference type="ChEBI" id="CHEBI:58048"/>
        <dbReference type="ChEBI" id="CHEBI:58359"/>
        <dbReference type="ChEBI" id="CHEBI:456215"/>
        <dbReference type="EC" id="6.3.5.4"/>
    </reaction>
</comment>
<evidence type="ECO:0000256" key="1">
    <source>
        <dbReference type="ARBA" id="ARBA00005187"/>
    </source>
</evidence>
<dbReference type="PANTHER" id="PTHR43284">
    <property type="entry name" value="ASPARAGINE SYNTHETASE (GLUTAMINE-HYDROLYZING)"/>
    <property type="match status" value="1"/>
</dbReference>
<comment type="similarity">
    <text evidence="2">Belongs to the asparagine synthetase family.</text>
</comment>
<evidence type="ECO:0000313" key="13">
    <source>
        <dbReference type="EMBL" id="CAA9214094.1"/>
    </source>
</evidence>
<keyword evidence="7 9" id="KW-0315">Glutamine amidotransferase</keyword>
<keyword evidence="13" id="KW-0436">Ligase</keyword>
<keyword evidence="6 9" id="KW-0061">Asparagine biosynthesis</keyword>
<dbReference type="Pfam" id="PF13537">
    <property type="entry name" value="GATase_7"/>
    <property type="match status" value="1"/>
</dbReference>
<dbReference type="AlphaFoldDB" id="A0A6J4H4J3"/>
<comment type="pathway">
    <text evidence="1">Amino-acid biosynthesis; L-asparagine biosynthesis; L-asparagine from L-aspartate (L-Gln route): step 1/1.</text>
</comment>
<feature type="domain" description="Glutamine amidotransferase type-2" evidence="12">
    <location>
        <begin position="2"/>
        <end position="210"/>
    </location>
</feature>
<evidence type="ECO:0000256" key="9">
    <source>
        <dbReference type="PIRSR" id="PIRSR001589-1"/>
    </source>
</evidence>
<dbReference type="GO" id="GO:0006529">
    <property type="term" value="P:asparagine biosynthetic process"/>
    <property type="evidence" value="ECO:0007669"/>
    <property type="project" value="UniProtKB-KW"/>
</dbReference>
<evidence type="ECO:0000256" key="11">
    <source>
        <dbReference type="PIRSR" id="PIRSR001589-3"/>
    </source>
</evidence>
<keyword evidence="9" id="KW-0028">Amino-acid biosynthesis</keyword>
<keyword evidence="5 10" id="KW-0067">ATP-binding</keyword>
<evidence type="ECO:0000256" key="8">
    <source>
        <dbReference type="ARBA" id="ARBA00048741"/>
    </source>
</evidence>
<dbReference type="PANTHER" id="PTHR43284:SF1">
    <property type="entry name" value="ASPARAGINE SYNTHETASE"/>
    <property type="match status" value="1"/>
</dbReference>
<keyword evidence="4 10" id="KW-0547">Nucleotide-binding</keyword>
<dbReference type="InterPro" id="IPR014729">
    <property type="entry name" value="Rossmann-like_a/b/a_fold"/>
</dbReference>
<feature type="binding site" evidence="10">
    <location>
        <position position="257"/>
    </location>
    <ligand>
        <name>ATP</name>
        <dbReference type="ChEBI" id="CHEBI:30616"/>
    </ligand>
</feature>
<dbReference type="GO" id="GO:0005829">
    <property type="term" value="C:cytosol"/>
    <property type="evidence" value="ECO:0007669"/>
    <property type="project" value="TreeGrafter"/>
</dbReference>
<dbReference type="PIRSF" id="PIRSF001589">
    <property type="entry name" value="Asn_synthetase_glu-h"/>
    <property type="match status" value="1"/>
</dbReference>
<evidence type="ECO:0000256" key="6">
    <source>
        <dbReference type="ARBA" id="ARBA00022888"/>
    </source>
</evidence>
<dbReference type="Pfam" id="PF00733">
    <property type="entry name" value="Asn_synthase"/>
    <property type="match status" value="1"/>
</dbReference>
<dbReference type="InterPro" id="IPR017932">
    <property type="entry name" value="GATase_2_dom"/>
</dbReference>
<evidence type="ECO:0000256" key="3">
    <source>
        <dbReference type="ARBA" id="ARBA00012737"/>
    </source>
</evidence>
<dbReference type="InterPro" id="IPR051786">
    <property type="entry name" value="ASN_synthetase/amidase"/>
</dbReference>
<dbReference type="Gene3D" id="3.60.20.10">
    <property type="entry name" value="Glutamine Phosphoribosylpyrophosphate, subunit 1, domain 1"/>
    <property type="match status" value="1"/>
</dbReference>
<dbReference type="EMBL" id="CADCSZ010000019">
    <property type="protein sequence ID" value="CAA9214094.1"/>
    <property type="molecule type" value="Genomic_DNA"/>
</dbReference>
<organism evidence="13">
    <name type="scientific">uncultured Acidimicrobiales bacterium</name>
    <dbReference type="NCBI Taxonomy" id="310071"/>
    <lineage>
        <taxon>Bacteria</taxon>
        <taxon>Bacillati</taxon>
        <taxon>Actinomycetota</taxon>
        <taxon>Acidimicrobiia</taxon>
        <taxon>Acidimicrobiales</taxon>
        <taxon>environmental samples</taxon>
    </lineage>
</organism>
<dbReference type="EC" id="6.3.5.4" evidence="3"/>
<sequence length="609" mass="66798">MCGIAGFVDGETADRRHRLHRMTAALRHRGPDDDGHFLDEVAGLGMTRLAIIDLDGGSQPKSSRGGALQTVFNGEIYNYRALKKELQGHGHLFESDSDSEVVARAFEEWGAEAFSRMHGMFAIAVWDRSSQRLTLARDRIGKKPLYLWPRGRWLSFASELKALAAVGPWPGIDERAFAEYLHLGFVPTPRSIWSGISKLPAGHVAQWEDGRLRSWPFWELERDRPALDPVDPVPELDRRIHRAVGCRLVADVDVGVLLSGGIDSSLVAATAAEQHPGVNTFTVAFEDPSLDESGPARALASALGTTHHETRATDADALALVQDLPGIFDEPFADPSSIPTLLISRFAAEHVKVVLGGDGGDELFSGYERYQRFGRMLRLQEILPQPARRLGRHLLPSSHRVVRQAGTLLDRWGDTPAATYWNVIAITSPSDLRRLLAHPEAAPTVPASFVDAFAAPLDRAPRYADLSVYLPDGVLAKVDRASMSTGLEVRAPFLDTELVEWATRLGPRCLGAPGAKALPRALLAKRFPELSRRPKQGFGGPVDQWLKGPLKPLVQDLLAPSTLAEHGLLQATAVERLVGGMDTIGPAVAPPVWALLMFQLWYERWSSPR</sequence>
<dbReference type="Gene3D" id="3.40.50.620">
    <property type="entry name" value="HUPs"/>
    <property type="match status" value="2"/>
</dbReference>
<evidence type="ECO:0000256" key="4">
    <source>
        <dbReference type="ARBA" id="ARBA00022741"/>
    </source>
</evidence>
<name>A0A6J4H4J3_9ACTN</name>
<dbReference type="SUPFAM" id="SSF52402">
    <property type="entry name" value="Adenine nucleotide alpha hydrolases-like"/>
    <property type="match status" value="1"/>
</dbReference>
<dbReference type="GO" id="GO:0005524">
    <property type="term" value="F:ATP binding"/>
    <property type="evidence" value="ECO:0007669"/>
    <property type="project" value="UniProtKB-KW"/>
</dbReference>